<comment type="function">
    <text evidence="4">Catalyzes the interconversion between ADP-D-glycero-beta-D-manno-heptose and ADP-L-glycero-beta-D-manno-heptose via an epimerization at carbon 6 of the heptose.</text>
</comment>
<feature type="binding site" evidence="4">
    <location>
        <position position="282"/>
    </location>
    <ligand>
        <name>substrate</name>
    </ligand>
</feature>
<dbReference type="GO" id="GO:0008712">
    <property type="term" value="F:ADP-glyceromanno-heptose 6-epimerase activity"/>
    <property type="evidence" value="ECO:0007669"/>
    <property type="project" value="UniProtKB-UniRule"/>
</dbReference>
<evidence type="ECO:0000256" key="1">
    <source>
        <dbReference type="ARBA" id="ARBA00022857"/>
    </source>
</evidence>
<sequence length="326" mass="35565">MIAVTGAAGFIGSNLAHTLAAEGYPLLLVDHDITAAKAANLVGLSRFTFSRHDHFLDDLKAGKVRPNSVFHLGACSATTETDWGYLLRNNVEYTRSLWDWCAANGKPLLYASSAATYGDGSRGFDDRTPPADLTPLNLYGKSKNDFDAWALAEVAAGRPQPPKWAGLKFFNVYGPREPHKGRMASVVYQTWRQVKATGGMKLFRSTEPRYPDGGQVRDFVFVGDCVNHLLWLWRNPVASGLYNSGTGAPRTFFDLATAVFAALGLPPRISFTDMPADLARQYQNFTRAEVSKLRAAGCGISATVLEDGVTDTVRWLEDRAAPRAAA</sequence>
<feature type="binding site" evidence="4">
    <location>
        <position position="37"/>
    </location>
    <ligand>
        <name>NADP(+)</name>
        <dbReference type="ChEBI" id="CHEBI:58349"/>
    </ligand>
</feature>
<feature type="binding site" evidence="4">
    <location>
        <position position="217"/>
    </location>
    <ligand>
        <name>substrate</name>
    </ligand>
</feature>
<comment type="domain">
    <text evidence="4">Contains a large N-terminal NADP-binding domain, and a smaller C-terminal substrate-binding domain.</text>
</comment>
<feature type="binding site" evidence="4">
    <location>
        <begin position="203"/>
        <end position="206"/>
    </location>
    <ligand>
        <name>substrate</name>
    </ligand>
</feature>
<dbReference type="HAMAP" id="MF_01601">
    <property type="entry name" value="Heptose_epimerase"/>
    <property type="match status" value="1"/>
</dbReference>
<evidence type="ECO:0000256" key="3">
    <source>
        <dbReference type="ARBA" id="ARBA00023277"/>
    </source>
</evidence>
<keyword evidence="3 4" id="KW-0119">Carbohydrate metabolism</keyword>
<dbReference type="RefSeq" id="WP_171469586.1">
    <property type="nucleotide sequence ID" value="NZ_CP053452.2"/>
</dbReference>
<proteinExistence type="inferred from homology"/>
<dbReference type="EC" id="5.1.3.20" evidence="4"/>
<comment type="similarity">
    <text evidence="4">Belongs to the NAD(P)-dependent epimerase/dehydratase family. HldD subfamily.</text>
</comment>
<dbReference type="GO" id="GO:0050661">
    <property type="term" value="F:NADP binding"/>
    <property type="evidence" value="ECO:0007669"/>
    <property type="project" value="InterPro"/>
</dbReference>
<evidence type="ECO:0000259" key="5">
    <source>
        <dbReference type="Pfam" id="PF01370"/>
    </source>
</evidence>
<comment type="catalytic activity">
    <reaction evidence="4">
        <text>ADP-D-glycero-beta-D-manno-heptose = ADP-L-glycero-beta-D-manno-heptose</text>
        <dbReference type="Rhea" id="RHEA:17577"/>
        <dbReference type="ChEBI" id="CHEBI:59967"/>
        <dbReference type="ChEBI" id="CHEBI:61506"/>
        <dbReference type="EC" id="5.1.3.20"/>
    </reaction>
</comment>
<dbReference type="GO" id="GO:0097171">
    <property type="term" value="P:ADP-L-glycero-beta-D-manno-heptose biosynthetic process"/>
    <property type="evidence" value="ECO:0007669"/>
    <property type="project" value="UniProtKB-UniPathway"/>
</dbReference>
<dbReference type="AlphaFoldDB" id="A0A6M5YHF1"/>
<dbReference type="NCBIfam" id="TIGR02197">
    <property type="entry name" value="heptose_epim"/>
    <property type="match status" value="1"/>
</dbReference>
<dbReference type="EMBL" id="CP053452">
    <property type="protein sequence ID" value="QJW93388.1"/>
    <property type="molecule type" value="Genomic_DNA"/>
</dbReference>
<comment type="pathway">
    <text evidence="4">Nucleotide-sugar biosynthesis; ADP-L-glycero-beta-D-manno-heptose biosynthesis; ADP-L-glycero-beta-D-manno-heptose from D-glycero-beta-D-manno-heptose 7-phosphate: step 4/4.</text>
</comment>
<dbReference type="Gene3D" id="3.90.25.10">
    <property type="entry name" value="UDP-galactose 4-epimerase, domain 1"/>
    <property type="match status" value="1"/>
</dbReference>
<feature type="binding site" evidence="4">
    <location>
        <position position="89"/>
    </location>
    <ligand>
        <name>NADP(+)</name>
        <dbReference type="ChEBI" id="CHEBI:58349"/>
    </ligand>
</feature>
<dbReference type="KEGG" id="ftj:FTUN_0894"/>
<feature type="binding site" evidence="4">
    <location>
        <begin position="10"/>
        <end position="11"/>
    </location>
    <ligand>
        <name>NADP(+)</name>
        <dbReference type="ChEBI" id="CHEBI:58349"/>
    </ligand>
</feature>
<accession>A0A6M5YHF1</accession>
<feature type="binding site" evidence="4">
    <location>
        <begin position="72"/>
        <end position="76"/>
    </location>
    <ligand>
        <name>NADP(+)</name>
        <dbReference type="ChEBI" id="CHEBI:58349"/>
    </ligand>
</feature>
<dbReference type="InterPro" id="IPR036291">
    <property type="entry name" value="NAD(P)-bd_dom_sf"/>
</dbReference>
<organism evidence="6 7">
    <name type="scientific">Frigoriglobus tundricola</name>
    <dbReference type="NCBI Taxonomy" id="2774151"/>
    <lineage>
        <taxon>Bacteria</taxon>
        <taxon>Pseudomonadati</taxon>
        <taxon>Planctomycetota</taxon>
        <taxon>Planctomycetia</taxon>
        <taxon>Gemmatales</taxon>
        <taxon>Gemmataceae</taxon>
        <taxon>Frigoriglobus</taxon>
    </lineage>
</organism>
<keyword evidence="7" id="KW-1185">Reference proteome</keyword>
<comment type="caution">
    <text evidence="4">Lacks conserved residue(s) required for the propagation of feature annotation.</text>
</comment>
<feature type="binding site" evidence="4">
    <location>
        <position position="189"/>
    </location>
    <ligand>
        <name>substrate</name>
    </ligand>
</feature>
<feature type="active site" description="Proton acceptor" evidence="4">
    <location>
        <position position="139"/>
    </location>
</feature>
<keyword evidence="2 4" id="KW-0413">Isomerase</keyword>
<protein>
    <recommendedName>
        <fullName evidence="4">ADP-L-glycero-D-manno-heptose-6-epimerase</fullName>
        <ecNumber evidence="4">5.1.3.20</ecNumber>
    </recommendedName>
    <alternativeName>
        <fullName evidence="4">ADP-L-glycero-beta-D-manno-heptose-6-epimerase</fullName>
        <shortName evidence="4">ADP-glyceromanno-heptose 6-epimerase</shortName>
        <shortName evidence="4">ADP-hep 6-epimerase</shortName>
        <shortName evidence="4">AGME</shortName>
    </alternativeName>
</protein>
<feature type="binding site" evidence="4">
    <location>
        <position position="143"/>
    </location>
    <ligand>
        <name>NADP(+)</name>
        <dbReference type="ChEBI" id="CHEBI:58349"/>
    </ligand>
</feature>
<keyword evidence="1 4" id="KW-0521">NADP</keyword>
<dbReference type="PANTHER" id="PTHR43103">
    <property type="entry name" value="NUCLEOSIDE-DIPHOSPHATE-SUGAR EPIMERASE"/>
    <property type="match status" value="1"/>
</dbReference>
<dbReference type="Pfam" id="PF01370">
    <property type="entry name" value="Epimerase"/>
    <property type="match status" value="1"/>
</dbReference>
<reference evidence="7" key="1">
    <citation type="submission" date="2020-05" db="EMBL/GenBank/DDBJ databases">
        <title>Frigoriglobus tundricola gen. nov., sp. nov., a psychrotolerant cellulolytic planctomycete of the family Gemmataceae with two divergent copies of 16S rRNA gene.</title>
        <authorList>
            <person name="Kulichevskaya I.S."/>
            <person name="Ivanova A.A."/>
            <person name="Naumoff D.G."/>
            <person name="Beletsky A.V."/>
            <person name="Rijpstra W.I.C."/>
            <person name="Sinninghe Damste J.S."/>
            <person name="Mardanov A.V."/>
            <person name="Ravin N.V."/>
            <person name="Dedysh S.N."/>
        </authorList>
    </citation>
    <scope>NUCLEOTIDE SEQUENCE [LARGE SCALE GENOMIC DNA]</scope>
    <source>
        <strain evidence="7">PL17</strain>
    </source>
</reference>
<dbReference type="Proteomes" id="UP000503447">
    <property type="component" value="Chromosome"/>
</dbReference>
<gene>
    <name evidence="4" type="primary">hldD</name>
    <name evidence="6" type="ORF">FTUN_0894</name>
</gene>
<feature type="binding site" evidence="4">
    <location>
        <position position="180"/>
    </location>
    <ligand>
        <name>NADP(+)</name>
        <dbReference type="ChEBI" id="CHEBI:58349"/>
    </ligand>
</feature>
<dbReference type="PANTHER" id="PTHR43103:SF3">
    <property type="entry name" value="ADP-L-GLYCERO-D-MANNO-HEPTOSE-6-EPIMERASE"/>
    <property type="match status" value="1"/>
</dbReference>
<feature type="binding site" evidence="4">
    <location>
        <begin position="30"/>
        <end position="31"/>
    </location>
    <ligand>
        <name>NADP(+)</name>
        <dbReference type="ChEBI" id="CHEBI:58349"/>
    </ligand>
</feature>
<dbReference type="InterPro" id="IPR011912">
    <property type="entry name" value="Heptose_epim"/>
</dbReference>
<feature type="binding site" evidence="4">
    <location>
        <position position="172"/>
    </location>
    <ligand>
        <name>NADP(+)</name>
        <dbReference type="ChEBI" id="CHEBI:58349"/>
    </ligand>
</feature>
<dbReference type="Gene3D" id="3.40.50.720">
    <property type="entry name" value="NAD(P)-binding Rossmann-like Domain"/>
    <property type="match status" value="1"/>
</dbReference>
<name>A0A6M5YHF1_9BACT</name>
<feature type="active site" description="Proton acceptor" evidence="4">
    <location>
        <position position="180"/>
    </location>
</feature>
<dbReference type="GO" id="GO:0005975">
    <property type="term" value="P:carbohydrate metabolic process"/>
    <property type="evidence" value="ECO:0007669"/>
    <property type="project" value="UniProtKB-UniRule"/>
</dbReference>
<evidence type="ECO:0000256" key="4">
    <source>
        <dbReference type="HAMAP-Rule" id="MF_01601"/>
    </source>
</evidence>
<comment type="subunit">
    <text evidence="4">Homopentamer.</text>
</comment>
<feature type="binding site" evidence="4">
    <location>
        <position position="182"/>
    </location>
    <ligand>
        <name>substrate</name>
    </ligand>
</feature>
<comment type="cofactor">
    <cofactor evidence="4">
        <name>NADP(+)</name>
        <dbReference type="ChEBI" id="CHEBI:58349"/>
    </cofactor>
    <text evidence="4">Binds 1 NADP(+) per subunit.</text>
</comment>
<evidence type="ECO:0000313" key="6">
    <source>
        <dbReference type="EMBL" id="QJW93388.1"/>
    </source>
</evidence>
<evidence type="ECO:0000313" key="7">
    <source>
        <dbReference type="Proteomes" id="UP000503447"/>
    </source>
</evidence>
<evidence type="ECO:0000256" key="2">
    <source>
        <dbReference type="ARBA" id="ARBA00023235"/>
    </source>
</evidence>
<dbReference type="InterPro" id="IPR001509">
    <property type="entry name" value="Epimerase_deHydtase"/>
</dbReference>
<feature type="domain" description="NAD-dependent epimerase/dehydratase" evidence="5">
    <location>
        <begin position="2"/>
        <end position="239"/>
    </location>
</feature>
<dbReference type="UniPathway" id="UPA00356">
    <property type="reaction ID" value="UER00440"/>
</dbReference>
<dbReference type="SUPFAM" id="SSF51735">
    <property type="entry name" value="NAD(P)-binding Rossmann-fold domains"/>
    <property type="match status" value="1"/>
</dbReference>
<feature type="binding site" evidence="4">
    <location>
        <position position="171"/>
    </location>
    <ligand>
        <name>substrate</name>
    </ligand>
</feature>